<evidence type="ECO:0000256" key="6">
    <source>
        <dbReference type="RuleBase" id="RU361277"/>
    </source>
</evidence>
<keyword evidence="9" id="KW-1185">Reference proteome</keyword>
<dbReference type="Gene3D" id="3.40.50.720">
    <property type="entry name" value="NAD(P)-binding Rossmann-like Domain"/>
    <property type="match status" value="1"/>
</dbReference>
<dbReference type="PROSITE" id="PS00059">
    <property type="entry name" value="ADH_ZINC"/>
    <property type="match status" value="1"/>
</dbReference>
<evidence type="ECO:0000256" key="3">
    <source>
        <dbReference type="ARBA" id="ARBA00022723"/>
    </source>
</evidence>
<reference evidence="8 9" key="1">
    <citation type="submission" date="2017-11" db="EMBL/GenBank/DDBJ databases">
        <title>Sphingomonas oleivorans sp. nov., isolated from oil-contaminated soil.</title>
        <authorList>
            <person name="Wang L."/>
            <person name="Chen L."/>
        </authorList>
    </citation>
    <scope>NUCLEOTIDE SEQUENCE [LARGE SCALE GENOMIC DNA]</scope>
    <source>
        <strain evidence="8 9">K101</strain>
    </source>
</reference>
<dbReference type="SUPFAM" id="SSF50129">
    <property type="entry name" value="GroES-like"/>
    <property type="match status" value="1"/>
</dbReference>
<dbReference type="Pfam" id="PF08240">
    <property type="entry name" value="ADH_N"/>
    <property type="match status" value="1"/>
</dbReference>
<dbReference type="GO" id="GO:0034079">
    <property type="term" value="P:butanediol biosynthetic process"/>
    <property type="evidence" value="ECO:0007669"/>
    <property type="project" value="TreeGrafter"/>
</dbReference>
<dbReference type="InterPro" id="IPR036291">
    <property type="entry name" value="NAD(P)-bd_dom_sf"/>
</dbReference>
<evidence type="ECO:0000256" key="5">
    <source>
        <dbReference type="ARBA" id="ARBA00023002"/>
    </source>
</evidence>
<dbReference type="Pfam" id="PF00107">
    <property type="entry name" value="ADH_zinc_N"/>
    <property type="match status" value="1"/>
</dbReference>
<evidence type="ECO:0000256" key="4">
    <source>
        <dbReference type="ARBA" id="ARBA00022833"/>
    </source>
</evidence>
<dbReference type="InterPro" id="IPR013149">
    <property type="entry name" value="ADH-like_C"/>
</dbReference>
<keyword evidence="4 6" id="KW-0862">Zinc</keyword>
<evidence type="ECO:0000313" key="8">
    <source>
        <dbReference type="EMBL" id="PTD22946.1"/>
    </source>
</evidence>
<dbReference type="AlphaFoldDB" id="A0A2T4I1Q0"/>
<dbReference type="GO" id="GO:0000721">
    <property type="term" value="F:(R,R)-butanediol dehydrogenase activity"/>
    <property type="evidence" value="ECO:0007669"/>
    <property type="project" value="TreeGrafter"/>
</dbReference>
<dbReference type="SMART" id="SM00829">
    <property type="entry name" value="PKS_ER"/>
    <property type="match status" value="1"/>
</dbReference>
<comment type="cofactor">
    <cofactor evidence="1 6">
        <name>Zn(2+)</name>
        <dbReference type="ChEBI" id="CHEBI:29105"/>
    </cofactor>
</comment>
<dbReference type="InterPro" id="IPR013154">
    <property type="entry name" value="ADH-like_N"/>
</dbReference>
<comment type="similarity">
    <text evidence="2 6">Belongs to the zinc-containing alcohol dehydrogenase family.</text>
</comment>
<dbReference type="Proteomes" id="UP000241206">
    <property type="component" value="Unassembled WGS sequence"/>
</dbReference>
<comment type="caution">
    <text evidence="8">The sequence shown here is derived from an EMBL/GenBank/DDBJ whole genome shotgun (WGS) entry which is preliminary data.</text>
</comment>
<dbReference type="EMBL" id="PHHF01000040">
    <property type="protein sequence ID" value="PTD22946.1"/>
    <property type="molecule type" value="Genomic_DNA"/>
</dbReference>
<protein>
    <submittedName>
        <fullName evidence="8">Alcohol dehydrogenase</fullName>
    </submittedName>
</protein>
<dbReference type="SUPFAM" id="SSF51735">
    <property type="entry name" value="NAD(P)-binding Rossmann-fold domains"/>
    <property type="match status" value="1"/>
</dbReference>
<dbReference type="GO" id="GO:0005737">
    <property type="term" value="C:cytoplasm"/>
    <property type="evidence" value="ECO:0007669"/>
    <property type="project" value="TreeGrafter"/>
</dbReference>
<keyword evidence="3 6" id="KW-0479">Metal-binding</keyword>
<dbReference type="PANTHER" id="PTHR43161:SF23">
    <property type="entry name" value="(R,R)-BUTANEDIOL DEHYDROGENASE-RELATED"/>
    <property type="match status" value="1"/>
</dbReference>
<name>A0A2T4I1Q0_9SPHN</name>
<accession>A0A2T4I1Q0</accession>
<evidence type="ECO:0000256" key="2">
    <source>
        <dbReference type="ARBA" id="ARBA00008072"/>
    </source>
</evidence>
<sequence length="336" mass="35184">MKAVRVHGPGDVRLDEVEAPVAGERDVVVRVAAAGICGSDVTYVRTGGVAAPATEPFGLGHELAGTVETVGAAVQGIRPGDRVIVNPMGDGNAIGAGVPEGAFAPRLLVRDATLGGAIHRIPDDLSFDRAALAEPLSVSLHAVNRSEAKPGDRVVLFGAGPIGLGILIFLKQRGITDIAVVDTTDHRLDRARRLGATLTVNPDRQDLREALGVAFGTGELFGWPVVNATHWFEVTGSAAVVDSIVALAPFHARMVLVAVHHDPVPVNFQMALGKEMTIVTSMAYPDEFPDVIAAIEGGVDLSPMISHVLPFADFEAAFATAQDRHASAKVLVTFDD</sequence>
<evidence type="ECO:0000313" key="9">
    <source>
        <dbReference type="Proteomes" id="UP000241206"/>
    </source>
</evidence>
<organism evidence="8 9">
    <name type="scientific">Edaphosphingomonas fennica</name>
    <dbReference type="NCBI Taxonomy" id="114404"/>
    <lineage>
        <taxon>Bacteria</taxon>
        <taxon>Pseudomonadati</taxon>
        <taxon>Pseudomonadota</taxon>
        <taxon>Alphaproteobacteria</taxon>
        <taxon>Sphingomonadales</taxon>
        <taxon>Rhizorhabdaceae</taxon>
        <taxon>Edaphosphingomonas</taxon>
    </lineage>
</organism>
<proteinExistence type="inferred from homology"/>
<dbReference type="RefSeq" id="WP_107394699.1">
    <property type="nucleotide sequence ID" value="NZ_PHHF01000040.1"/>
</dbReference>
<dbReference type="InterPro" id="IPR011032">
    <property type="entry name" value="GroES-like_sf"/>
</dbReference>
<keyword evidence="5" id="KW-0560">Oxidoreductase</keyword>
<dbReference type="Gene3D" id="3.90.180.10">
    <property type="entry name" value="Medium-chain alcohol dehydrogenases, catalytic domain"/>
    <property type="match status" value="1"/>
</dbReference>
<dbReference type="PANTHER" id="PTHR43161">
    <property type="entry name" value="SORBITOL DEHYDROGENASE"/>
    <property type="match status" value="1"/>
</dbReference>
<feature type="domain" description="Enoyl reductase (ER)" evidence="7">
    <location>
        <begin position="8"/>
        <end position="332"/>
    </location>
</feature>
<evidence type="ECO:0000259" key="7">
    <source>
        <dbReference type="SMART" id="SM00829"/>
    </source>
</evidence>
<evidence type="ECO:0000256" key="1">
    <source>
        <dbReference type="ARBA" id="ARBA00001947"/>
    </source>
</evidence>
<dbReference type="GO" id="GO:0008270">
    <property type="term" value="F:zinc ion binding"/>
    <property type="evidence" value="ECO:0007669"/>
    <property type="project" value="InterPro"/>
</dbReference>
<dbReference type="InterPro" id="IPR020843">
    <property type="entry name" value="ER"/>
</dbReference>
<gene>
    <name evidence="8" type="ORF">CV103_08975</name>
</gene>
<dbReference type="InterPro" id="IPR002328">
    <property type="entry name" value="ADH_Zn_CS"/>
</dbReference>